<dbReference type="VEuPathDB" id="VectorBase:BGLAX_043499"/>
<reference evidence="20" key="2">
    <citation type="submission" date="2025-04" db="UniProtKB">
        <authorList>
            <consortium name="RefSeq"/>
        </authorList>
    </citation>
    <scope>IDENTIFICATION</scope>
</reference>
<feature type="binding site" evidence="15">
    <location>
        <position position="117"/>
    </location>
    <ligand>
        <name>Mg(2+)</name>
        <dbReference type="ChEBI" id="CHEBI:18420"/>
        <label>1</label>
        <note>catalytic</note>
    </ligand>
</feature>
<dbReference type="GO" id="GO:0046854">
    <property type="term" value="P:phosphatidylinositol phosphate biosynthetic process"/>
    <property type="evidence" value="ECO:0007669"/>
    <property type="project" value="InterPro"/>
</dbReference>
<keyword evidence="12 16" id="KW-0472">Membrane</keyword>
<name>A0A2C9JHU6_BIOGL</name>
<feature type="binding site" evidence="15">
    <location>
        <position position="162"/>
    </location>
    <ligand>
        <name>Mg(2+)</name>
        <dbReference type="ChEBI" id="CHEBI:18420"/>
        <label>1</label>
        <note>catalytic</note>
    </ligand>
</feature>
<evidence type="ECO:0000256" key="3">
    <source>
        <dbReference type="ARBA" id="ARBA00004167"/>
    </source>
</evidence>
<dbReference type="InterPro" id="IPR050725">
    <property type="entry name" value="CysQ/Inositol_MonoPase"/>
</dbReference>
<dbReference type="FunFam" id="3.30.540.10:FF:000012">
    <property type="entry name" value="Blast:Putative inositol monophosphatase 3"/>
    <property type="match status" value="1"/>
</dbReference>
<evidence type="ECO:0000256" key="1">
    <source>
        <dbReference type="ARBA" id="ARBA00001033"/>
    </source>
</evidence>
<evidence type="ECO:0000256" key="5">
    <source>
        <dbReference type="ARBA" id="ARBA00009759"/>
    </source>
</evidence>
<evidence type="ECO:0000313" key="17">
    <source>
        <dbReference type="EnsemblMetazoa" id="BGLB002706-PB"/>
    </source>
</evidence>
<evidence type="ECO:0000313" key="20">
    <source>
        <dbReference type="RefSeq" id="XP_013080537.1"/>
    </source>
</evidence>
<dbReference type="OMA" id="VKQVAWQ"/>
<dbReference type="GeneID" id="106066115"/>
<evidence type="ECO:0000256" key="7">
    <source>
        <dbReference type="ARBA" id="ARBA00022692"/>
    </source>
</evidence>
<gene>
    <name evidence="17" type="primary">106066115</name>
    <name evidence="20" type="synonym">LOC106066115</name>
</gene>
<proteinExistence type="inferred from homology"/>
<feature type="binding site" evidence="15">
    <location>
        <position position="159"/>
    </location>
    <ligand>
        <name>Mg(2+)</name>
        <dbReference type="ChEBI" id="CHEBI:18420"/>
        <label>1</label>
        <note>catalytic</note>
    </ligand>
</feature>
<evidence type="ECO:0000256" key="8">
    <source>
        <dbReference type="ARBA" id="ARBA00022723"/>
    </source>
</evidence>
<keyword evidence="11 16" id="KW-1133">Transmembrane helix</keyword>
<dbReference type="InterPro" id="IPR020550">
    <property type="entry name" value="Inositol_monophosphatase_CS"/>
</dbReference>
<dbReference type="VEuPathDB" id="VectorBase:BGLB002706"/>
<dbReference type="Proteomes" id="UP001165740">
    <property type="component" value="Chromosome 5"/>
</dbReference>
<dbReference type="GO" id="GO:0005794">
    <property type="term" value="C:Golgi apparatus"/>
    <property type="evidence" value="ECO:0007669"/>
    <property type="project" value="UniProtKB-ARBA"/>
</dbReference>
<feature type="transmembrane region" description="Helical" evidence="16">
    <location>
        <begin position="12"/>
        <end position="32"/>
    </location>
</feature>
<evidence type="ECO:0000256" key="6">
    <source>
        <dbReference type="ARBA" id="ARBA00013106"/>
    </source>
</evidence>
<comment type="pathway">
    <text evidence="4">Polyol metabolism; myo-inositol biosynthesis; myo-inositol from D-glucose 6-phosphate: step 2/2.</text>
</comment>
<dbReference type="SUPFAM" id="SSF56655">
    <property type="entry name" value="Carbohydrate phosphatase"/>
    <property type="match status" value="1"/>
</dbReference>
<dbReference type="EnsemblMetazoa" id="BGLB002706-RB">
    <property type="protein sequence ID" value="BGLB002706-PB"/>
    <property type="gene ID" value="BGLB002706"/>
</dbReference>
<keyword evidence="19" id="KW-1185">Reference proteome</keyword>
<keyword evidence="9" id="KW-0378">Hydrolase</keyword>
<evidence type="ECO:0000256" key="2">
    <source>
        <dbReference type="ARBA" id="ARBA00001946"/>
    </source>
</evidence>
<dbReference type="OrthoDB" id="74460at2759"/>
<dbReference type="AlphaFoldDB" id="A0A2C9JHU6"/>
<keyword evidence="7 16" id="KW-0812">Transmembrane</keyword>
<dbReference type="FunFam" id="3.40.190.80:FF:000007">
    <property type="entry name" value="Blast:Putative inositol monophosphatase 3"/>
    <property type="match status" value="1"/>
</dbReference>
<reference evidence="17" key="1">
    <citation type="submission" date="2020-05" db="UniProtKB">
        <authorList>
            <consortium name="EnsemblMetazoa"/>
        </authorList>
    </citation>
    <scope>IDENTIFICATION</scope>
    <source>
        <strain evidence="17">BB02</strain>
    </source>
</reference>
<evidence type="ECO:0000256" key="15">
    <source>
        <dbReference type="PIRSR" id="PIRSR600760-2"/>
    </source>
</evidence>
<dbReference type="RefSeq" id="XP_013080537.1">
    <property type="nucleotide sequence ID" value="XM_013225083.2"/>
</dbReference>
<dbReference type="Gene3D" id="3.40.190.80">
    <property type="match status" value="1"/>
</dbReference>
<dbReference type="GO" id="GO:0046872">
    <property type="term" value="F:metal ion binding"/>
    <property type="evidence" value="ECO:0007669"/>
    <property type="project" value="UniProtKB-KW"/>
</dbReference>
<protein>
    <recommendedName>
        <fullName evidence="6">inositol-phosphate phosphatase</fullName>
        <ecNumber evidence="6">3.1.3.25</ecNumber>
    </recommendedName>
    <alternativeName>
        <fullName evidence="14">Inositol-1(or 4)-monophosphatase 3</fullName>
    </alternativeName>
    <alternativeName>
        <fullName evidence="13">Myo-inositol monophosphatase A3</fullName>
    </alternativeName>
</protein>
<evidence type="ECO:0000256" key="13">
    <source>
        <dbReference type="ARBA" id="ARBA00042119"/>
    </source>
</evidence>
<dbReference type="Proteomes" id="UP000076420">
    <property type="component" value="Unassembled WGS sequence"/>
</dbReference>
<dbReference type="GO" id="GO:0008254">
    <property type="term" value="F:3'-nucleotidase activity"/>
    <property type="evidence" value="ECO:0007669"/>
    <property type="project" value="TreeGrafter"/>
</dbReference>
<comment type="similarity">
    <text evidence="5">Belongs to the inositol monophosphatase superfamily.</text>
</comment>
<evidence type="ECO:0000256" key="16">
    <source>
        <dbReference type="SAM" id="Phobius"/>
    </source>
</evidence>
<dbReference type="InterPro" id="IPR000760">
    <property type="entry name" value="Inositol_monophosphatase-like"/>
</dbReference>
<evidence type="ECO:0000256" key="12">
    <source>
        <dbReference type="ARBA" id="ARBA00023136"/>
    </source>
</evidence>
<evidence type="ECO:0000313" key="18">
    <source>
        <dbReference type="Proteomes" id="UP000076420"/>
    </source>
</evidence>
<evidence type="ECO:0000256" key="9">
    <source>
        <dbReference type="ARBA" id="ARBA00022801"/>
    </source>
</evidence>
<dbReference type="PROSITE" id="PS00630">
    <property type="entry name" value="IMP_2"/>
    <property type="match status" value="1"/>
</dbReference>
<feature type="binding site" evidence="15">
    <location>
        <position position="161"/>
    </location>
    <ligand>
        <name>Mg(2+)</name>
        <dbReference type="ChEBI" id="CHEBI:18420"/>
        <label>1</label>
        <note>catalytic</note>
    </ligand>
</feature>
<comment type="catalytic activity">
    <reaction evidence="1">
        <text>a myo-inositol phosphate + H2O = myo-inositol + phosphate</text>
        <dbReference type="Rhea" id="RHEA:24056"/>
        <dbReference type="ChEBI" id="CHEBI:15377"/>
        <dbReference type="ChEBI" id="CHEBI:17268"/>
        <dbReference type="ChEBI" id="CHEBI:43474"/>
        <dbReference type="ChEBI" id="CHEBI:84139"/>
        <dbReference type="EC" id="3.1.3.25"/>
    </reaction>
</comment>
<dbReference type="KEGG" id="bgt:106066115"/>
<dbReference type="PANTHER" id="PTHR43028">
    <property type="entry name" value="3'(2'),5'-BISPHOSPHATE NUCLEOTIDASE 1"/>
    <property type="match status" value="1"/>
</dbReference>
<dbReference type="Gene3D" id="3.30.540.10">
    <property type="entry name" value="Fructose-1,6-Bisphosphatase, subunit A, domain 1"/>
    <property type="match status" value="1"/>
</dbReference>
<organism evidence="17 18">
    <name type="scientific">Biomphalaria glabrata</name>
    <name type="common">Bloodfluke planorb</name>
    <name type="synonym">Freshwater snail</name>
    <dbReference type="NCBI Taxonomy" id="6526"/>
    <lineage>
        <taxon>Eukaryota</taxon>
        <taxon>Metazoa</taxon>
        <taxon>Spiralia</taxon>
        <taxon>Lophotrochozoa</taxon>
        <taxon>Mollusca</taxon>
        <taxon>Gastropoda</taxon>
        <taxon>Heterobranchia</taxon>
        <taxon>Euthyneura</taxon>
        <taxon>Panpulmonata</taxon>
        <taxon>Hygrophila</taxon>
        <taxon>Lymnaeoidea</taxon>
        <taxon>Planorbidae</taxon>
        <taxon>Biomphalaria</taxon>
    </lineage>
</organism>
<accession>A0A2C9JHU6</accession>
<feature type="binding site" evidence="15">
    <location>
        <position position="284"/>
    </location>
    <ligand>
        <name>Mg(2+)</name>
        <dbReference type="ChEBI" id="CHEBI:18420"/>
        <label>1</label>
        <note>catalytic</note>
    </ligand>
</feature>
<dbReference type="EC" id="3.1.3.25" evidence="6"/>
<evidence type="ECO:0000256" key="4">
    <source>
        <dbReference type="ARBA" id="ARBA00005152"/>
    </source>
</evidence>
<keyword evidence="10 15" id="KW-0460">Magnesium</keyword>
<keyword evidence="8 15" id="KW-0479">Metal-binding</keyword>
<dbReference type="GO" id="GO:0016020">
    <property type="term" value="C:membrane"/>
    <property type="evidence" value="ECO:0007669"/>
    <property type="project" value="UniProtKB-SubCell"/>
</dbReference>
<comment type="subcellular location">
    <subcellularLocation>
        <location evidence="3">Membrane</location>
        <topology evidence="3">Single-pass membrane protein</topology>
    </subcellularLocation>
</comment>
<dbReference type="PANTHER" id="PTHR43028:SF4">
    <property type="entry name" value="INOSITOL MONOPHOSPHATASE 3"/>
    <property type="match status" value="1"/>
</dbReference>
<sequence length="355" mass="39291">MSSMAPVNVRINPMGMLVIGGGLIITLLYLFGMPDLFRREQRVSMKELLSVSIGLAQKGGNHVRDIYSKHPDKMDEKVKGKTKEGADEMLTNGDLESHRAIFYGFSKMYPSIKIFSEEHDNKPVDFNQINPVNTKLDEVEEIIKSDQSIPVSKIAIWIDPLDATQEYTESLTQYVTTMVCVVVDGEPKIGVINVPFKEETYWAWDGYGYSKNLKPAESVDLNSSQKHKIIVSRSHQGDVEKVAKSAFGDNVEIIPAGGAGFKTLEVVKGSANAYTHITLIKKWDICAGNAILNAVGGKMTTLDGDFIDYSPNLNVKNERGLLATVNSKLHYDYLDKLGSKAKDLMEATKSPGSHR</sequence>
<evidence type="ECO:0000256" key="14">
    <source>
        <dbReference type="ARBA" id="ARBA00042949"/>
    </source>
</evidence>
<dbReference type="STRING" id="6526.A0A2C9JHU6"/>
<evidence type="ECO:0000256" key="11">
    <source>
        <dbReference type="ARBA" id="ARBA00022989"/>
    </source>
</evidence>
<comment type="cofactor">
    <cofactor evidence="2 15">
        <name>Mg(2+)</name>
        <dbReference type="ChEBI" id="CHEBI:18420"/>
    </cofactor>
</comment>
<evidence type="ECO:0000313" key="19">
    <source>
        <dbReference type="Proteomes" id="UP001165740"/>
    </source>
</evidence>
<evidence type="ECO:0000256" key="10">
    <source>
        <dbReference type="ARBA" id="ARBA00022842"/>
    </source>
</evidence>
<dbReference type="GO" id="GO:0052834">
    <property type="term" value="F:inositol monophosphate phosphatase activity"/>
    <property type="evidence" value="ECO:0007669"/>
    <property type="project" value="UniProtKB-EC"/>
</dbReference>
<dbReference type="Pfam" id="PF00459">
    <property type="entry name" value="Inositol_P"/>
    <property type="match status" value="1"/>
</dbReference>